<dbReference type="Proteomes" id="UP000245207">
    <property type="component" value="Unassembled WGS sequence"/>
</dbReference>
<dbReference type="Pfam" id="PF20431">
    <property type="entry name" value="E_motif"/>
    <property type="match status" value="1"/>
</dbReference>
<keyword evidence="1" id="KW-0677">Repeat</keyword>
<dbReference type="OrthoDB" id="185373at2759"/>
<dbReference type="EMBL" id="PKPP01004392">
    <property type="protein sequence ID" value="PWA64611.1"/>
    <property type="molecule type" value="Genomic_DNA"/>
</dbReference>
<dbReference type="Pfam" id="PF13041">
    <property type="entry name" value="PPR_2"/>
    <property type="match status" value="2"/>
</dbReference>
<reference evidence="3 4" key="1">
    <citation type="journal article" date="2018" name="Mol. Plant">
        <title>The genome of Artemisia annua provides insight into the evolution of Asteraceae family and artemisinin biosynthesis.</title>
        <authorList>
            <person name="Shen Q."/>
            <person name="Zhang L."/>
            <person name="Liao Z."/>
            <person name="Wang S."/>
            <person name="Yan T."/>
            <person name="Shi P."/>
            <person name="Liu M."/>
            <person name="Fu X."/>
            <person name="Pan Q."/>
            <person name="Wang Y."/>
            <person name="Lv Z."/>
            <person name="Lu X."/>
            <person name="Zhang F."/>
            <person name="Jiang W."/>
            <person name="Ma Y."/>
            <person name="Chen M."/>
            <person name="Hao X."/>
            <person name="Li L."/>
            <person name="Tang Y."/>
            <person name="Lv G."/>
            <person name="Zhou Y."/>
            <person name="Sun X."/>
            <person name="Brodelius P.E."/>
            <person name="Rose J.K.C."/>
            <person name="Tang K."/>
        </authorList>
    </citation>
    <scope>NUCLEOTIDE SEQUENCE [LARGE SCALE GENOMIC DNA]</scope>
    <source>
        <strain evidence="4">cv. Huhao1</strain>
        <tissue evidence="3">Leaf</tissue>
    </source>
</reference>
<sequence length="617" mass="68813">MKRELSKLVNTGLYREALTLFSCQYLQSHPLNNYTFPFLLKSCTKLKLITHGQTLHTHITKTGFSSDIYTITSLTDMYMKLGFLDSAVKVFDEMSERNVNVFNVLVSGFCLNGCLERGFGVFGRFGEFGVRPDSVTVSSLVSGYGGDVRVGEQAHCWGVKIGVEDDVYVATSLVTMYFKCKDRVGGSKVFESVSYRNVECYNAFFTGLLQNGICGQVLEVFKEMLRGSSLNPNVITFVSVLSACLDLKDLKFGREVHGLLVKVGLVLNVLVGTSLLDMYSKCGYWHWAYDVFKELRGVRSLITWNSMISGMMLNGEHENAIGLFKMLESDGLKPDSATWNTMINGLSQLGKIDEAILFFRKMQSVREHPSMKCVTSLLSACASISALMTGKEIHGHVIRTSIDQDEFVATALINMYMKCGRSLLALSVFDQYDIKPRDPVIWNAMISGYGRNGESEAAFNMFEWMQRENVKPNSSTFNSVLSVCSHAGKVEKGLDLFRLMKRYKLVPTSENYACVIDILGRSGRIDEARELLLETGEASSSVLASLLGACKFHSDVKHGEEIARLLADLDPKSSTPFVILSNIYAGEGRWKDVEELRDVMDQKRLKKASGFSLLSTR</sequence>
<evidence type="ECO:0000313" key="4">
    <source>
        <dbReference type="Proteomes" id="UP000245207"/>
    </source>
</evidence>
<dbReference type="PANTHER" id="PTHR47926:SF424">
    <property type="entry name" value="PENTACOTRIPEPTIDE-REPEAT REGION OF PRORP DOMAIN-CONTAINING PROTEIN"/>
    <property type="match status" value="1"/>
</dbReference>
<feature type="repeat" description="PPR" evidence="2">
    <location>
        <begin position="438"/>
        <end position="472"/>
    </location>
</feature>
<dbReference type="NCBIfam" id="TIGR00756">
    <property type="entry name" value="PPR"/>
    <property type="match status" value="6"/>
</dbReference>
<feature type="repeat" description="PPR" evidence="2">
    <location>
        <begin position="300"/>
        <end position="334"/>
    </location>
</feature>
<accession>A0A2U1MTM3</accession>
<keyword evidence="4" id="KW-1185">Reference proteome</keyword>
<dbReference type="GO" id="GO:0003723">
    <property type="term" value="F:RNA binding"/>
    <property type="evidence" value="ECO:0007669"/>
    <property type="project" value="InterPro"/>
</dbReference>
<evidence type="ECO:0000256" key="1">
    <source>
        <dbReference type="ARBA" id="ARBA00022737"/>
    </source>
</evidence>
<dbReference type="PANTHER" id="PTHR47926">
    <property type="entry name" value="PENTATRICOPEPTIDE REPEAT-CONTAINING PROTEIN"/>
    <property type="match status" value="1"/>
</dbReference>
<dbReference type="FunFam" id="1.25.40.10:FF:000682">
    <property type="entry name" value="Pentatricopeptide repeat-containing protein At3g16610"/>
    <property type="match status" value="1"/>
</dbReference>
<dbReference type="InterPro" id="IPR046960">
    <property type="entry name" value="PPR_At4g14850-like_plant"/>
</dbReference>
<dbReference type="FunFam" id="1.25.40.10:FF:001175">
    <property type="entry name" value="Pentatricopeptide repeat-containing protein At1g19720"/>
    <property type="match status" value="1"/>
</dbReference>
<organism evidence="3 4">
    <name type="scientific">Artemisia annua</name>
    <name type="common">Sweet wormwood</name>
    <dbReference type="NCBI Taxonomy" id="35608"/>
    <lineage>
        <taxon>Eukaryota</taxon>
        <taxon>Viridiplantae</taxon>
        <taxon>Streptophyta</taxon>
        <taxon>Embryophyta</taxon>
        <taxon>Tracheophyta</taxon>
        <taxon>Spermatophyta</taxon>
        <taxon>Magnoliopsida</taxon>
        <taxon>eudicotyledons</taxon>
        <taxon>Gunneridae</taxon>
        <taxon>Pentapetalae</taxon>
        <taxon>asterids</taxon>
        <taxon>campanulids</taxon>
        <taxon>Asterales</taxon>
        <taxon>Asteraceae</taxon>
        <taxon>Asteroideae</taxon>
        <taxon>Anthemideae</taxon>
        <taxon>Artemisiinae</taxon>
        <taxon>Artemisia</taxon>
    </lineage>
</organism>
<dbReference type="InterPro" id="IPR002885">
    <property type="entry name" value="PPR_rpt"/>
</dbReference>
<dbReference type="Gene3D" id="1.25.40.10">
    <property type="entry name" value="Tetratricopeptide repeat domain"/>
    <property type="match status" value="4"/>
</dbReference>
<dbReference type="Pfam" id="PF01535">
    <property type="entry name" value="PPR"/>
    <property type="match status" value="6"/>
</dbReference>
<comment type="caution">
    <text evidence="3">The sequence shown here is derived from an EMBL/GenBank/DDBJ whole genome shotgun (WGS) entry which is preliminary data.</text>
</comment>
<dbReference type="InterPro" id="IPR046848">
    <property type="entry name" value="E_motif"/>
</dbReference>
<feature type="repeat" description="PPR" evidence="2">
    <location>
        <begin position="473"/>
        <end position="507"/>
    </location>
</feature>
<dbReference type="PROSITE" id="PS51375">
    <property type="entry name" value="PPR"/>
    <property type="match status" value="5"/>
</dbReference>
<dbReference type="InterPro" id="IPR011990">
    <property type="entry name" value="TPR-like_helical_dom_sf"/>
</dbReference>
<name>A0A2U1MTM3_ARTAN</name>
<gene>
    <name evidence="3" type="ORF">CTI12_AA340610</name>
</gene>
<evidence type="ECO:0000256" key="2">
    <source>
        <dbReference type="PROSITE-ProRule" id="PRU00708"/>
    </source>
</evidence>
<feature type="repeat" description="PPR" evidence="2">
    <location>
        <begin position="335"/>
        <end position="369"/>
    </location>
</feature>
<evidence type="ECO:0000313" key="3">
    <source>
        <dbReference type="EMBL" id="PWA64611.1"/>
    </source>
</evidence>
<proteinExistence type="predicted"/>
<feature type="repeat" description="PPR" evidence="2">
    <location>
        <begin position="67"/>
        <end position="101"/>
    </location>
</feature>
<dbReference type="GO" id="GO:0009451">
    <property type="term" value="P:RNA modification"/>
    <property type="evidence" value="ECO:0007669"/>
    <property type="project" value="InterPro"/>
</dbReference>
<dbReference type="FunFam" id="1.25.40.10:FF:000090">
    <property type="entry name" value="Pentatricopeptide repeat-containing protein, chloroplastic"/>
    <property type="match status" value="1"/>
</dbReference>
<protein>
    <submittedName>
        <fullName evidence="3">Pentatricopeptide repeat (PPR) superfamily protein</fullName>
    </submittedName>
</protein>
<dbReference type="AlphaFoldDB" id="A0A2U1MTM3"/>